<accession>A0A3M9MUE0</accession>
<dbReference type="Proteomes" id="UP000272117">
    <property type="component" value="Unassembled WGS sequence"/>
</dbReference>
<name>A0A3M9MUE0_9BACT</name>
<evidence type="ECO:0000313" key="1">
    <source>
        <dbReference type="EMBL" id="RNI29142.1"/>
    </source>
</evidence>
<keyword evidence="2" id="KW-1185">Reference proteome</keyword>
<dbReference type="EMBL" id="RJJD01000003">
    <property type="protein sequence ID" value="RNI29142.1"/>
    <property type="molecule type" value="Genomic_DNA"/>
</dbReference>
<proteinExistence type="predicted"/>
<comment type="caution">
    <text evidence="1">The sequence shown here is derived from an EMBL/GenBank/DDBJ whole genome shotgun (WGS) entry which is preliminary data.</text>
</comment>
<dbReference type="AlphaFoldDB" id="A0A3M9MUE0"/>
<sequence>MICFKEEVLNKKPFGGHFPENGPQTVFLDTFQKEENRKNFGFEGHFCKSVISFPKTFKTGRKQDFAPAGSACFLPSIQFLLFLVNPIKASYVLILMYHTL</sequence>
<protein>
    <submittedName>
        <fullName evidence="1">Uncharacterized protein</fullName>
    </submittedName>
</protein>
<organism evidence="1 2">
    <name type="scientific">Rufibacter latericius</name>
    <dbReference type="NCBI Taxonomy" id="2487040"/>
    <lineage>
        <taxon>Bacteria</taxon>
        <taxon>Pseudomonadati</taxon>
        <taxon>Bacteroidota</taxon>
        <taxon>Cytophagia</taxon>
        <taxon>Cytophagales</taxon>
        <taxon>Hymenobacteraceae</taxon>
        <taxon>Rufibacter</taxon>
    </lineage>
</organism>
<reference evidence="1 2" key="1">
    <citation type="submission" date="2018-11" db="EMBL/GenBank/DDBJ databases">
        <title>Rufibacter latericius sp. nov., isolated from water in Baiyang Lake.</title>
        <authorList>
            <person name="Yang Y."/>
        </authorList>
    </citation>
    <scope>NUCLEOTIDE SEQUENCE [LARGE SCALE GENOMIC DNA]</scope>
    <source>
        <strain evidence="1 2">R-22-1c-1</strain>
    </source>
</reference>
<evidence type="ECO:0000313" key="2">
    <source>
        <dbReference type="Proteomes" id="UP000272117"/>
    </source>
</evidence>
<gene>
    <name evidence="1" type="ORF">EFB08_06860</name>
</gene>